<dbReference type="AlphaFoldDB" id="A0A1A9Z9I7"/>
<evidence type="ECO:0000256" key="1">
    <source>
        <dbReference type="SAM" id="Phobius"/>
    </source>
</evidence>
<protein>
    <submittedName>
        <fullName evidence="2">Uncharacterized protein</fullName>
    </submittedName>
</protein>
<evidence type="ECO:0000313" key="3">
    <source>
        <dbReference type="Proteomes" id="UP000092445"/>
    </source>
</evidence>
<accession>A0A1A9Z9I7</accession>
<organism evidence="2 3">
    <name type="scientific">Glossina pallidipes</name>
    <name type="common">Tsetse fly</name>
    <dbReference type="NCBI Taxonomy" id="7398"/>
    <lineage>
        <taxon>Eukaryota</taxon>
        <taxon>Metazoa</taxon>
        <taxon>Ecdysozoa</taxon>
        <taxon>Arthropoda</taxon>
        <taxon>Hexapoda</taxon>
        <taxon>Insecta</taxon>
        <taxon>Pterygota</taxon>
        <taxon>Neoptera</taxon>
        <taxon>Endopterygota</taxon>
        <taxon>Diptera</taxon>
        <taxon>Brachycera</taxon>
        <taxon>Muscomorpha</taxon>
        <taxon>Hippoboscoidea</taxon>
        <taxon>Glossinidae</taxon>
        <taxon>Glossina</taxon>
    </lineage>
</organism>
<keyword evidence="1" id="KW-0472">Membrane</keyword>
<keyword evidence="1" id="KW-1133">Transmembrane helix</keyword>
<sequence>MYNPLDYLLVIPVVYLLSTTFGRLTPVRYGFTDGSYAGITKRKWVLLQIGSGAPRHERLKSISFTSTMTPDIGSDFHSDYSLLFSIPSCENVRDDRLNFPNRYLLLFVLVLVTGFCSVTASNFDYYADLFAFENVVFDVLVDFAEMVARPVNDRIVVIDF</sequence>
<dbReference type="Proteomes" id="UP000092445">
    <property type="component" value="Unassembled WGS sequence"/>
</dbReference>
<evidence type="ECO:0000313" key="2">
    <source>
        <dbReference type="EnsemblMetazoa" id="GPAI007839-PA"/>
    </source>
</evidence>
<keyword evidence="1" id="KW-0812">Transmembrane</keyword>
<feature type="transmembrane region" description="Helical" evidence="1">
    <location>
        <begin position="6"/>
        <end position="24"/>
    </location>
</feature>
<keyword evidence="3" id="KW-1185">Reference proteome</keyword>
<feature type="transmembrane region" description="Helical" evidence="1">
    <location>
        <begin position="103"/>
        <end position="123"/>
    </location>
</feature>
<reference evidence="3" key="1">
    <citation type="submission" date="2014-03" db="EMBL/GenBank/DDBJ databases">
        <authorList>
            <person name="Aksoy S."/>
            <person name="Warren W."/>
            <person name="Wilson R.K."/>
        </authorList>
    </citation>
    <scope>NUCLEOTIDE SEQUENCE [LARGE SCALE GENOMIC DNA]</scope>
    <source>
        <strain evidence="3">IAEA</strain>
    </source>
</reference>
<dbReference type="EnsemblMetazoa" id="GPAI007839-RA">
    <property type="protein sequence ID" value="GPAI007839-PA"/>
    <property type="gene ID" value="GPAI007839"/>
</dbReference>
<name>A0A1A9Z9I7_GLOPL</name>
<reference evidence="2" key="2">
    <citation type="submission" date="2020-05" db="UniProtKB">
        <authorList>
            <consortium name="EnsemblMetazoa"/>
        </authorList>
    </citation>
    <scope>IDENTIFICATION</scope>
    <source>
        <strain evidence="2">IAEA</strain>
    </source>
</reference>
<proteinExistence type="predicted"/>
<dbReference type="VEuPathDB" id="VectorBase:GPAI007839"/>